<feature type="signal peptide" evidence="6">
    <location>
        <begin position="1"/>
        <end position="20"/>
    </location>
</feature>
<evidence type="ECO:0000256" key="6">
    <source>
        <dbReference type="SAM" id="SignalP"/>
    </source>
</evidence>
<dbReference type="GO" id="GO:0032934">
    <property type="term" value="F:sterol binding"/>
    <property type="evidence" value="ECO:0007669"/>
    <property type="project" value="InterPro"/>
</dbReference>
<comment type="similarity">
    <text evidence="2">Belongs to the NPC2 family.</text>
</comment>
<proteinExistence type="inferred from homology"/>
<accession>A0A7S2ABW4</accession>
<evidence type="ECO:0000256" key="5">
    <source>
        <dbReference type="ARBA" id="ARBA00023055"/>
    </source>
</evidence>
<evidence type="ECO:0000313" key="8">
    <source>
        <dbReference type="EMBL" id="CAD9363434.1"/>
    </source>
</evidence>
<feature type="domain" description="MD-2-related lipid-recognition" evidence="7">
    <location>
        <begin position="25"/>
        <end position="142"/>
    </location>
</feature>
<sequence>MGKLGTVLIALAVCISLATAASFSYEDCGSSKKIYTINDASMSPDPAIQGKDVTVTADGTLSGTINGGSWSVTIKFGILPVKTVTGDTCDILKDCPCPCSTKDTSVAVTIPVDSFAPNGDYTGTFTAKNGDSSEVGCISFKFHMGASSIDSLDAELFWKHYLTNSTSN</sequence>
<dbReference type="InterPro" id="IPR039670">
    <property type="entry name" value="NPC2-like"/>
</dbReference>
<evidence type="ECO:0000256" key="4">
    <source>
        <dbReference type="ARBA" id="ARBA00022729"/>
    </source>
</evidence>
<evidence type="ECO:0000256" key="2">
    <source>
        <dbReference type="ARBA" id="ARBA00006370"/>
    </source>
</evidence>
<organism evidence="8">
    <name type="scientific">Stereomyxa ramosa</name>
    <dbReference type="NCBI Taxonomy" id="1078864"/>
    <lineage>
        <taxon>Eukaryota</taxon>
        <taxon>Amoebozoa</taxon>
        <taxon>Amoebozoa incertae sedis</taxon>
        <taxon>Stereomyxa</taxon>
    </lineage>
</organism>
<evidence type="ECO:0000256" key="3">
    <source>
        <dbReference type="ARBA" id="ARBA00011245"/>
    </source>
</evidence>
<reference evidence="8" key="1">
    <citation type="submission" date="2021-01" db="EMBL/GenBank/DDBJ databases">
        <authorList>
            <person name="Corre E."/>
            <person name="Pelletier E."/>
            <person name="Niang G."/>
            <person name="Scheremetjew M."/>
            <person name="Finn R."/>
            <person name="Kale V."/>
            <person name="Holt S."/>
            <person name="Cochrane G."/>
            <person name="Meng A."/>
            <person name="Brown T."/>
            <person name="Cohen L."/>
        </authorList>
    </citation>
    <scope>NUCLEOTIDE SEQUENCE</scope>
    <source>
        <strain evidence="8">Chinc5</strain>
    </source>
</reference>
<keyword evidence="5" id="KW-0445">Lipid transport</keyword>
<dbReference type="EMBL" id="HBGP01001040">
    <property type="protein sequence ID" value="CAD9363434.1"/>
    <property type="molecule type" value="Transcribed_RNA"/>
</dbReference>
<dbReference type="AlphaFoldDB" id="A0A7S2ABW4"/>
<comment type="subunit">
    <text evidence="3">Monomer.</text>
</comment>
<dbReference type="PANTHER" id="PTHR11306:SF60">
    <property type="entry name" value="COUNTIN-3-RELATED"/>
    <property type="match status" value="1"/>
</dbReference>
<name>A0A7S2ABW4_9EUKA</name>
<gene>
    <name evidence="8" type="ORF">SRAM0439_LOCUS528</name>
</gene>
<comment type="function">
    <text evidence="1">Catalyzes the intermembrane transfer of phosphatidylglycerol and phosphatidylinositol.</text>
</comment>
<dbReference type="Pfam" id="PF02221">
    <property type="entry name" value="E1_DerP2_DerF2"/>
    <property type="match status" value="1"/>
</dbReference>
<evidence type="ECO:0000256" key="1">
    <source>
        <dbReference type="ARBA" id="ARBA00002053"/>
    </source>
</evidence>
<dbReference type="Gene3D" id="2.70.220.10">
    <property type="entry name" value="Ganglioside GM2 activator"/>
    <property type="match status" value="1"/>
</dbReference>
<keyword evidence="5" id="KW-0813">Transport</keyword>
<feature type="chain" id="PRO_5030621992" description="MD-2-related lipid-recognition domain-containing protein" evidence="6">
    <location>
        <begin position="21"/>
        <end position="168"/>
    </location>
</feature>
<protein>
    <recommendedName>
        <fullName evidence="7">MD-2-related lipid-recognition domain-containing protein</fullName>
    </recommendedName>
</protein>
<dbReference type="PANTHER" id="PTHR11306">
    <property type="entry name" value="NIEMANN PICK TYPE C2 PROTEIN NPC2-RELATED"/>
    <property type="match status" value="1"/>
</dbReference>
<dbReference type="InterPro" id="IPR036846">
    <property type="entry name" value="GM2-AP_sf"/>
</dbReference>
<dbReference type="SUPFAM" id="SSF81296">
    <property type="entry name" value="E set domains"/>
    <property type="match status" value="1"/>
</dbReference>
<dbReference type="InterPro" id="IPR003172">
    <property type="entry name" value="ML_dom"/>
</dbReference>
<dbReference type="SMART" id="SM00737">
    <property type="entry name" value="ML"/>
    <property type="match status" value="1"/>
</dbReference>
<keyword evidence="4 6" id="KW-0732">Signal</keyword>
<dbReference type="InterPro" id="IPR014756">
    <property type="entry name" value="Ig_E-set"/>
</dbReference>
<evidence type="ECO:0000259" key="7">
    <source>
        <dbReference type="SMART" id="SM00737"/>
    </source>
</evidence>
<dbReference type="GO" id="GO:0015918">
    <property type="term" value="P:sterol transport"/>
    <property type="evidence" value="ECO:0007669"/>
    <property type="project" value="InterPro"/>
</dbReference>